<dbReference type="SMART" id="SM00354">
    <property type="entry name" value="HTH_LACI"/>
    <property type="match status" value="1"/>
</dbReference>
<proteinExistence type="predicted"/>
<dbReference type="Pfam" id="PF13377">
    <property type="entry name" value="Peripla_BP_3"/>
    <property type="match status" value="1"/>
</dbReference>
<dbReference type="AlphaFoldDB" id="A0A4R0J585"/>
<dbReference type="InterPro" id="IPR010982">
    <property type="entry name" value="Lambda_DNA-bd_dom_sf"/>
</dbReference>
<dbReference type="GO" id="GO:0000976">
    <property type="term" value="F:transcription cis-regulatory region binding"/>
    <property type="evidence" value="ECO:0007669"/>
    <property type="project" value="TreeGrafter"/>
</dbReference>
<dbReference type="RefSeq" id="WP_131498300.1">
    <property type="nucleotide sequence ID" value="NZ_SJKC01000003.1"/>
</dbReference>
<keyword evidence="1" id="KW-0805">Transcription regulation</keyword>
<evidence type="ECO:0000256" key="2">
    <source>
        <dbReference type="ARBA" id="ARBA00023125"/>
    </source>
</evidence>
<evidence type="ECO:0000313" key="6">
    <source>
        <dbReference type="Proteomes" id="UP000294225"/>
    </source>
</evidence>
<dbReference type="SUPFAM" id="SSF47413">
    <property type="entry name" value="lambda repressor-like DNA-binding domains"/>
    <property type="match status" value="1"/>
</dbReference>
<dbReference type="EMBL" id="SJKC01000003">
    <property type="protein sequence ID" value="TCC36475.1"/>
    <property type="molecule type" value="Genomic_DNA"/>
</dbReference>
<dbReference type="Proteomes" id="UP000294225">
    <property type="component" value="Unassembled WGS sequence"/>
</dbReference>
<reference evidence="5 6" key="1">
    <citation type="submission" date="2019-02" db="EMBL/GenBank/DDBJ databases">
        <title>Kribbella capetownensis sp. nov. and Kribbella speibonae sp. nov., isolated from soil.</title>
        <authorList>
            <person name="Curtis S.M."/>
            <person name="Norton I."/>
            <person name="Everest G.J."/>
            <person name="Meyers P.R."/>
        </authorList>
    </citation>
    <scope>NUCLEOTIDE SEQUENCE [LARGE SCALE GENOMIC DNA]</scope>
    <source>
        <strain evidence="5 6">YM55</strain>
    </source>
</reference>
<dbReference type="InterPro" id="IPR046335">
    <property type="entry name" value="LacI/GalR-like_sensor"/>
</dbReference>
<dbReference type="CDD" id="cd01392">
    <property type="entry name" value="HTH_LacI"/>
    <property type="match status" value="1"/>
</dbReference>
<evidence type="ECO:0000256" key="3">
    <source>
        <dbReference type="ARBA" id="ARBA00023163"/>
    </source>
</evidence>
<evidence type="ECO:0000313" key="5">
    <source>
        <dbReference type="EMBL" id="TCC36475.1"/>
    </source>
</evidence>
<keyword evidence="3" id="KW-0804">Transcription</keyword>
<feature type="domain" description="HTH lacI-type" evidence="4">
    <location>
        <begin position="16"/>
        <end position="70"/>
    </location>
</feature>
<organism evidence="5 6">
    <name type="scientific">Kribbella speibonae</name>
    <dbReference type="NCBI Taxonomy" id="1572660"/>
    <lineage>
        <taxon>Bacteria</taxon>
        <taxon>Bacillati</taxon>
        <taxon>Actinomycetota</taxon>
        <taxon>Actinomycetes</taxon>
        <taxon>Propionibacteriales</taxon>
        <taxon>Kribbellaceae</taxon>
        <taxon>Kribbella</taxon>
    </lineage>
</organism>
<dbReference type="CDD" id="cd06267">
    <property type="entry name" value="PBP1_LacI_sugar_binding-like"/>
    <property type="match status" value="1"/>
</dbReference>
<dbReference type="InterPro" id="IPR000843">
    <property type="entry name" value="HTH_LacI"/>
</dbReference>
<dbReference type="SUPFAM" id="SSF53822">
    <property type="entry name" value="Periplasmic binding protein-like I"/>
    <property type="match status" value="1"/>
</dbReference>
<dbReference type="Pfam" id="PF00356">
    <property type="entry name" value="LacI"/>
    <property type="match status" value="1"/>
</dbReference>
<dbReference type="InterPro" id="IPR028082">
    <property type="entry name" value="Peripla_BP_I"/>
</dbReference>
<dbReference type="GO" id="GO:0003700">
    <property type="term" value="F:DNA-binding transcription factor activity"/>
    <property type="evidence" value="ECO:0007669"/>
    <property type="project" value="TreeGrafter"/>
</dbReference>
<keyword evidence="2" id="KW-0238">DNA-binding</keyword>
<protein>
    <submittedName>
        <fullName evidence="5">LacI family transcriptional regulator</fullName>
    </submittedName>
</protein>
<dbReference type="PANTHER" id="PTHR30146:SF153">
    <property type="entry name" value="LACTOSE OPERON REPRESSOR"/>
    <property type="match status" value="1"/>
</dbReference>
<comment type="caution">
    <text evidence="5">The sequence shown here is derived from an EMBL/GenBank/DDBJ whole genome shotgun (WGS) entry which is preliminary data.</text>
</comment>
<dbReference type="PROSITE" id="PS50932">
    <property type="entry name" value="HTH_LACI_2"/>
    <property type="match status" value="1"/>
</dbReference>
<dbReference type="Gene3D" id="1.10.260.40">
    <property type="entry name" value="lambda repressor-like DNA-binding domains"/>
    <property type="match status" value="1"/>
</dbReference>
<evidence type="ECO:0000259" key="4">
    <source>
        <dbReference type="PROSITE" id="PS50932"/>
    </source>
</evidence>
<dbReference type="PANTHER" id="PTHR30146">
    <property type="entry name" value="LACI-RELATED TRANSCRIPTIONAL REPRESSOR"/>
    <property type="match status" value="1"/>
</dbReference>
<name>A0A4R0J585_9ACTN</name>
<gene>
    <name evidence="5" type="ORF">E0H92_28000</name>
</gene>
<accession>A0A4R0J585</accession>
<sequence>MAAETSHDAGRPAKRATIVDVAQHAGVSTASASKVLRGVQGVSPGMRARVEASMQALSYRPHRLARGMRGSTFTVGVMLSDIDNPFFGVLVRGLSEVFATQKYELLIAPATSGETSQEAVIDSLIDHQMDGLVLIAPRSHEEHLEEIGRQIPTVVIGPHGPSQHYDTVSDDDQLGAELVVDYLVALGHRHIAFLANRHPSNLVNLPEVARGRGYEEAMTRRSLTQEVTFIEGDWSHEGGRAVGRHLLESYPRPTAIFAGADVAALGVLATCWEDGVRIPDELSVVGYDNSPTGALTPISLTSVDQAGHEMGATAGQLLLERIHGRSEARNEVLTPRLVVRRTTGPI</sequence>
<dbReference type="Gene3D" id="3.40.50.2300">
    <property type="match status" value="2"/>
</dbReference>
<dbReference type="PROSITE" id="PS00356">
    <property type="entry name" value="HTH_LACI_1"/>
    <property type="match status" value="1"/>
</dbReference>
<evidence type="ECO:0000256" key="1">
    <source>
        <dbReference type="ARBA" id="ARBA00023015"/>
    </source>
</evidence>